<proteinExistence type="predicted"/>
<dbReference type="PROSITE" id="PS51736">
    <property type="entry name" value="RECOMBINASES_3"/>
    <property type="match status" value="1"/>
</dbReference>
<dbReference type="InterPro" id="IPR011109">
    <property type="entry name" value="DNA_bind_recombinase_dom"/>
</dbReference>
<dbReference type="EMBL" id="JAOQJL010000001">
    <property type="protein sequence ID" value="MCU6763978.1"/>
    <property type="molecule type" value="Genomic_DNA"/>
</dbReference>
<evidence type="ECO:0000313" key="3">
    <source>
        <dbReference type="EMBL" id="MCU6763978.1"/>
    </source>
</evidence>
<keyword evidence="4" id="KW-1185">Reference proteome</keyword>
<dbReference type="SMART" id="SM00857">
    <property type="entry name" value="Resolvase"/>
    <property type="match status" value="1"/>
</dbReference>
<evidence type="ECO:0000259" key="2">
    <source>
        <dbReference type="PROSITE" id="PS51737"/>
    </source>
</evidence>
<dbReference type="SUPFAM" id="SSF53041">
    <property type="entry name" value="Resolvase-like"/>
    <property type="match status" value="1"/>
</dbReference>
<dbReference type="PROSITE" id="PS51737">
    <property type="entry name" value="RECOMBINASE_DNA_BIND"/>
    <property type="match status" value="1"/>
</dbReference>
<name>A0ABT2TP28_9FIRM</name>
<evidence type="ECO:0000313" key="4">
    <source>
        <dbReference type="Proteomes" id="UP001652409"/>
    </source>
</evidence>
<dbReference type="Gene3D" id="3.40.50.1390">
    <property type="entry name" value="Resolvase, N-terminal catalytic domain"/>
    <property type="match status" value="1"/>
</dbReference>
<feature type="domain" description="Recombinase" evidence="2">
    <location>
        <begin position="166"/>
        <end position="303"/>
    </location>
</feature>
<dbReference type="Gene3D" id="3.90.1750.20">
    <property type="entry name" value="Putative Large Serine Recombinase, Chain B, Domain 2"/>
    <property type="match status" value="1"/>
</dbReference>
<organism evidence="3 4">
    <name type="scientific">Blautia ammoniilytica</name>
    <dbReference type="NCBI Taxonomy" id="2981782"/>
    <lineage>
        <taxon>Bacteria</taxon>
        <taxon>Bacillati</taxon>
        <taxon>Bacillota</taxon>
        <taxon>Clostridia</taxon>
        <taxon>Lachnospirales</taxon>
        <taxon>Lachnospiraceae</taxon>
        <taxon>Blautia</taxon>
    </lineage>
</organism>
<reference evidence="3 4" key="1">
    <citation type="journal article" date="2021" name="ISME Commun">
        <title>Automated analysis of genomic sequences facilitates high-throughput and comprehensive description of bacteria.</title>
        <authorList>
            <person name="Hitch T.C.A."/>
        </authorList>
    </citation>
    <scope>NUCLEOTIDE SEQUENCE [LARGE SCALE GENOMIC DNA]</scope>
    <source>
        <strain evidence="3 4">Sanger_23</strain>
    </source>
</reference>
<dbReference type="InterPro" id="IPR006119">
    <property type="entry name" value="Resolv_N"/>
</dbReference>
<feature type="domain" description="Resolvase/invertase-type recombinase catalytic" evidence="1">
    <location>
        <begin position="3"/>
        <end position="158"/>
    </location>
</feature>
<protein>
    <submittedName>
        <fullName evidence="3">Recombinase family protein</fullName>
    </submittedName>
</protein>
<sequence length="555" mass="64091">MKKVRILLRVSSNQQLEADGDLSVQRQLVTEYIQQHPDWKLDAKEYFEGSNSGYQNAVTDRDVLQEALEDARKKEYDILVAYKDDRIGRRMWEIGAYVMSLKKYGVDIYTVKDNCISPESDDIMGQMVLALRYGNAQKSSSDTGMRVKDTAKKLVQQGKFMGGKAPYGYKLELSGEISKHGRALKHLVIWQEQCEVVRFIYEQALHKEYGSVKIAKILNSHEKYKHMAPNDVWKAGTITSILTNPIYAGYTAYNRRTRIDGKYHKIGSENWILAATPDPGISIVDADAWNRVQYMRKERADRIAKTEDQQKRDSVVIRNHLGTLALIDVLYCSCCGCKMTNGTRYNYWKIKGTKEQRSSKTRVYKCQNKDRGIPHPGTGAYRADKIELIVFEIISEYVEKLQKNKDVAEEIKLYKQSEKKTLIAALEKECQALDRIKKRINVMEDQIPQAMTGEYPLSLEELVPLIDKQKQACTRQQKIIKEKEMILESMDRPDSEWKLSTENVPTWKQVFMGADPHTKRILINKLVEKIHIKEKQITVRFRIPLEESDTLLVES</sequence>
<dbReference type="PANTHER" id="PTHR30461">
    <property type="entry name" value="DNA-INVERTASE FROM LAMBDOID PROPHAGE"/>
    <property type="match status" value="1"/>
</dbReference>
<accession>A0ABT2TP28</accession>
<dbReference type="InterPro" id="IPR050639">
    <property type="entry name" value="SSR_resolvase"/>
</dbReference>
<dbReference type="Proteomes" id="UP001652409">
    <property type="component" value="Unassembled WGS sequence"/>
</dbReference>
<dbReference type="CDD" id="cd00338">
    <property type="entry name" value="Ser_Recombinase"/>
    <property type="match status" value="1"/>
</dbReference>
<dbReference type="PANTHER" id="PTHR30461:SF23">
    <property type="entry name" value="DNA RECOMBINASE-RELATED"/>
    <property type="match status" value="1"/>
</dbReference>
<dbReference type="RefSeq" id="WP_158420187.1">
    <property type="nucleotide sequence ID" value="NZ_JAOQJL010000001.1"/>
</dbReference>
<comment type="caution">
    <text evidence="3">The sequence shown here is derived from an EMBL/GenBank/DDBJ whole genome shotgun (WGS) entry which is preliminary data.</text>
</comment>
<dbReference type="Pfam" id="PF07508">
    <property type="entry name" value="Recombinase"/>
    <property type="match status" value="1"/>
</dbReference>
<dbReference type="Pfam" id="PF00239">
    <property type="entry name" value="Resolvase"/>
    <property type="match status" value="1"/>
</dbReference>
<dbReference type="InterPro" id="IPR036162">
    <property type="entry name" value="Resolvase-like_N_sf"/>
</dbReference>
<gene>
    <name evidence="3" type="ORF">OCV61_00945</name>
</gene>
<dbReference type="InterPro" id="IPR038109">
    <property type="entry name" value="DNA_bind_recomb_sf"/>
</dbReference>
<evidence type="ECO:0000259" key="1">
    <source>
        <dbReference type="PROSITE" id="PS51736"/>
    </source>
</evidence>